<gene>
    <name evidence="1" type="ORF">CICLE_v10030212mg</name>
</gene>
<dbReference type="KEGG" id="cic:CICLE_v10030212mg"/>
<sequence>MVTAWLINSMEPTLGKLFMFMPHVYDVWEAVGGTSSDLENHSQLFEINTWMWLLQQVDKYVTTYCNDMMILWSSEVECSCGHLFPLLEKYFPSIGEVFYEVHREEAQRQLMLKGVEELKIDPDGSALVACDNEQQGDR</sequence>
<accession>V4SE53</accession>
<dbReference type="EMBL" id="KI536978">
    <property type="protein sequence ID" value="ESR37110.1"/>
    <property type="molecule type" value="Genomic_DNA"/>
</dbReference>
<keyword evidence="2" id="KW-1185">Reference proteome</keyword>
<dbReference type="AlphaFoldDB" id="V4SE53"/>
<reference evidence="1 2" key="1">
    <citation type="submission" date="2013-10" db="EMBL/GenBank/DDBJ databases">
        <authorList>
            <consortium name="International Citrus Genome Consortium"/>
            <person name="Jenkins J."/>
            <person name="Schmutz J."/>
            <person name="Prochnik S."/>
            <person name="Rokhsar D."/>
            <person name="Gmitter F."/>
            <person name="Ollitrault P."/>
            <person name="Machado M."/>
            <person name="Talon M."/>
            <person name="Wincker P."/>
            <person name="Jaillon O."/>
            <person name="Morgante M."/>
        </authorList>
    </citation>
    <scope>NUCLEOTIDE SEQUENCE</scope>
    <source>
        <strain evidence="2">cv. Clemenules</strain>
    </source>
</reference>
<protein>
    <submittedName>
        <fullName evidence="1">Uncharacterized protein</fullName>
    </submittedName>
</protein>
<dbReference type="Proteomes" id="UP000030687">
    <property type="component" value="Unassembled WGS sequence"/>
</dbReference>
<dbReference type="Gramene" id="ESR37110">
    <property type="protein sequence ID" value="ESR37110"/>
    <property type="gene ID" value="CICLE_v10030212mg"/>
</dbReference>
<evidence type="ECO:0000313" key="2">
    <source>
        <dbReference type="Proteomes" id="UP000030687"/>
    </source>
</evidence>
<proteinExistence type="predicted"/>
<organism evidence="1 2">
    <name type="scientific">Citrus clementina</name>
    <name type="common">Clementine</name>
    <name type="synonym">Citrus deliciosa x Citrus sinensis</name>
    <dbReference type="NCBI Taxonomy" id="85681"/>
    <lineage>
        <taxon>Eukaryota</taxon>
        <taxon>Viridiplantae</taxon>
        <taxon>Streptophyta</taxon>
        <taxon>Embryophyta</taxon>
        <taxon>Tracheophyta</taxon>
        <taxon>Spermatophyta</taxon>
        <taxon>Magnoliopsida</taxon>
        <taxon>eudicotyledons</taxon>
        <taxon>Gunneridae</taxon>
        <taxon>Pentapetalae</taxon>
        <taxon>rosids</taxon>
        <taxon>malvids</taxon>
        <taxon>Sapindales</taxon>
        <taxon>Rutaceae</taxon>
        <taxon>Aurantioideae</taxon>
        <taxon>Citrus</taxon>
    </lineage>
</organism>
<evidence type="ECO:0000313" key="1">
    <source>
        <dbReference type="EMBL" id="ESR37110.1"/>
    </source>
</evidence>
<name>V4SE53_CITCL</name>
<dbReference type="InParanoid" id="V4SE53"/>